<dbReference type="AlphaFoldDB" id="A0A220XW39"/>
<reference evidence="3 4" key="1">
    <citation type="journal article" date="2017" name="Lancet Infect. Dis.">
        <title>Global outbreak of severe Mycobacterium chimaera disease after cardiac surgery: a molecular epidemiological study.</title>
        <authorList>
            <person name="van Ingen J."/>
            <person name="Kohl T."/>
            <person name="Kranzer K."/>
            <person name="Hasse B."/>
            <person name="Keller P."/>
            <person name="Szafranska A."/>
            <person name="Hillemann D."/>
            <person name="Chand M."/>
            <person name="Schreiber P."/>
            <person name="Sommerstein R."/>
            <person name="Berger C."/>
            <person name="Genoni M."/>
            <person name="Ruegg C."/>
            <person name="Troillet N."/>
            <person name="Widmer A.F."/>
            <person name="Becker S.L."/>
            <person name="Herrmann M."/>
            <person name="Eckmanns T."/>
            <person name="Haller S."/>
            <person name="Hoeller C."/>
            <person name="Debast S.B."/>
            <person name="Wolfhagen M.J."/>
            <person name="Hopman J."/>
            <person name="Kluytmans J."/>
            <person name="Langelaar M."/>
            <person name="Notermans D.W."/>
            <person name="ten Oever J."/>
            <person name="van den Barselaar P."/>
            <person name="Vonk A.B.A."/>
            <person name="Vos M.C."/>
            <person name="Ahmed N."/>
            <person name="Brown T."/>
            <person name="Crook D."/>
            <person name="Lamagni T."/>
            <person name="Phin N."/>
            <person name="Smith E.G."/>
            <person name="Zambon M."/>
            <person name="Serr A."/>
            <person name="Goetting T."/>
            <person name="Ebner W."/>
            <person name="Thuermer A."/>
            <person name="Utpatel C."/>
            <person name="Sproer C."/>
            <person name="Bunk B."/>
            <person name="Nubel U."/>
            <person name="Bloemberg G."/>
            <person name="Bottger E."/>
            <person name="Niemann S."/>
            <person name="Wagner D."/>
            <person name="Sax H."/>
        </authorList>
    </citation>
    <scope>NUCLEOTIDE SEQUENCE [LARGE SCALE GENOMIC DNA]</scope>
    <source>
        <strain evidence="3 4">ZUERICH-2</strain>
    </source>
</reference>
<evidence type="ECO:0000256" key="1">
    <source>
        <dbReference type="SAM" id="MobiDB-lite"/>
    </source>
</evidence>
<feature type="transmembrane region" description="Helical" evidence="2">
    <location>
        <begin position="20"/>
        <end position="44"/>
    </location>
</feature>
<organism evidence="3 4">
    <name type="scientific">Mycobacterium intracellulare subsp. chimaera</name>
    <dbReference type="NCBI Taxonomy" id="222805"/>
    <lineage>
        <taxon>Bacteria</taxon>
        <taxon>Bacillati</taxon>
        <taxon>Actinomycetota</taxon>
        <taxon>Actinomycetes</taxon>
        <taxon>Mycobacteriales</taxon>
        <taxon>Mycobacteriaceae</taxon>
        <taxon>Mycobacterium</taxon>
        <taxon>Mycobacterium avium complex (MAC)</taxon>
    </lineage>
</organism>
<keyword evidence="2" id="KW-0812">Transmembrane</keyword>
<evidence type="ECO:0000256" key="2">
    <source>
        <dbReference type="SAM" id="Phobius"/>
    </source>
</evidence>
<feature type="compositionally biased region" description="Pro residues" evidence="1">
    <location>
        <begin position="103"/>
        <end position="112"/>
    </location>
</feature>
<accession>A0A220XW39</accession>
<protein>
    <submittedName>
        <fullName evidence="3">Uncharacterized protein</fullName>
    </submittedName>
</protein>
<sequence length="112" mass="12073">MTDTTPTPPASTTRRWTRWLYPAGAITGIAVGIFVIVAGLYLLFAHPNCCGAMNGDMPCCAAMREDMKKMMDGMKMPMGNMPNTPGMPSMSPMPSMPSMSPMPNMPMPTPGR</sequence>
<keyword evidence="2" id="KW-0472">Membrane</keyword>
<name>A0A220XW39_MYCIT</name>
<proteinExistence type="predicted"/>
<keyword evidence="2" id="KW-1133">Transmembrane helix</keyword>
<evidence type="ECO:0000313" key="3">
    <source>
        <dbReference type="EMBL" id="ASL15667.1"/>
    </source>
</evidence>
<feature type="compositionally biased region" description="Low complexity" evidence="1">
    <location>
        <begin position="81"/>
        <end position="102"/>
    </location>
</feature>
<gene>
    <name evidence="3" type="ORF">MYCOZU2_03279</name>
</gene>
<dbReference type="Proteomes" id="UP000198286">
    <property type="component" value="Chromosome"/>
</dbReference>
<dbReference type="EMBL" id="CP015267">
    <property type="protein sequence ID" value="ASL15667.1"/>
    <property type="molecule type" value="Genomic_DNA"/>
</dbReference>
<evidence type="ECO:0000313" key="4">
    <source>
        <dbReference type="Proteomes" id="UP000198286"/>
    </source>
</evidence>
<feature type="region of interest" description="Disordered" evidence="1">
    <location>
        <begin position="81"/>
        <end position="112"/>
    </location>
</feature>